<evidence type="ECO:0000313" key="2">
    <source>
        <dbReference type="EMBL" id="MDK6029309.1"/>
    </source>
</evidence>
<proteinExistence type="predicted"/>
<reference evidence="2 3" key="1">
    <citation type="submission" date="2023-05" db="EMBL/GenBank/DDBJ databases">
        <title>A new hyperthermophilic archaea 'Ignisphaera cupida' sp. nov. and description of the family 'Ignisphaeraceae' fam. nov.</title>
        <authorList>
            <person name="Podosokorskaya O.A."/>
            <person name="Elcheninov A.G."/>
            <person name="Klukina A."/>
            <person name="Merkel A.Y."/>
        </authorList>
    </citation>
    <scope>NUCLEOTIDE SEQUENCE [LARGE SCALE GENOMIC DNA]</scope>
    <source>
        <strain evidence="2 3">4213-co</strain>
    </source>
</reference>
<dbReference type="EMBL" id="JASNVW010000006">
    <property type="protein sequence ID" value="MDK6029309.1"/>
    <property type="molecule type" value="Genomic_DNA"/>
</dbReference>
<dbReference type="AlphaFoldDB" id="A0ABD4Z7U1"/>
<keyword evidence="1" id="KW-0812">Transmembrane</keyword>
<keyword evidence="3" id="KW-1185">Reference proteome</keyword>
<dbReference type="Proteomes" id="UP001529235">
    <property type="component" value="Unassembled WGS sequence"/>
</dbReference>
<gene>
    <name evidence="2" type="ORF">QPL79_08035</name>
</gene>
<sequence length="72" mass="8108">MQKCSNAKEITKIVIYSTAFIVLIDLIILLTLSLITILRNALGDGLSLSILIFMGLFIIYGLYMISRRLLNM</sequence>
<evidence type="ECO:0000313" key="3">
    <source>
        <dbReference type="Proteomes" id="UP001529235"/>
    </source>
</evidence>
<name>A0ABD4Z7U1_9CREN</name>
<organism evidence="2 3">
    <name type="scientific">Ignisphaera cupida</name>
    <dbReference type="NCBI Taxonomy" id="3050454"/>
    <lineage>
        <taxon>Archaea</taxon>
        <taxon>Thermoproteota</taxon>
        <taxon>Thermoprotei</taxon>
        <taxon>Desulfurococcales</taxon>
        <taxon>Desulfurococcaceae</taxon>
        <taxon>Ignisphaera</taxon>
    </lineage>
</organism>
<accession>A0ABD4Z7U1</accession>
<evidence type="ECO:0000256" key="1">
    <source>
        <dbReference type="SAM" id="Phobius"/>
    </source>
</evidence>
<protein>
    <submittedName>
        <fullName evidence="2">Uncharacterized protein</fullName>
    </submittedName>
</protein>
<comment type="caution">
    <text evidence="2">The sequence shown here is derived from an EMBL/GenBank/DDBJ whole genome shotgun (WGS) entry which is preliminary data.</text>
</comment>
<keyword evidence="1" id="KW-0472">Membrane</keyword>
<keyword evidence="1" id="KW-1133">Transmembrane helix</keyword>
<feature type="transmembrane region" description="Helical" evidence="1">
    <location>
        <begin position="45"/>
        <end position="65"/>
    </location>
</feature>
<dbReference type="RefSeq" id="WP_285274296.1">
    <property type="nucleotide sequence ID" value="NZ_JASNVW010000006.1"/>
</dbReference>
<feature type="transmembrane region" description="Helical" evidence="1">
    <location>
        <begin position="13"/>
        <end position="39"/>
    </location>
</feature>